<proteinExistence type="predicted"/>
<dbReference type="Proteomes" id="UP000245880">
    <property type="component" value="Unassembled WGS sequence"/>
</dbReference>
<evidence type="ECO:0000256" key="1">
    <source>
        <dbReference type="SAM" id="Phobius"/>
    </source>
</evidence>
<evidence type="ECO:0000313" key="3">
    <source>
        <dbReference type="Proteomes" id="UP000245880"/>
    </source>
</evidence>
<feature type="transmembrane region" description="Helical" evidence="1">
    <location>
        <begin position="7"/>
        <end position="25"/>
    </location>
</feature>
<organism evidence="2 3">
    <name type="scientific">Dyadobacter jejuensis</name>
    <dbReference type="NCBI Taxonomy" id="1082580"/>
    <lineage>
        <taxon>Bacteria</taxon>
        <taxon>Pseudomonadati</taxon>
        <taxon>Bacteroidota</taxon>
        <taxon>Cytophagia</taxon>
        <taxon>Cytophagales</taxon>
        <taxon>Spirosomataceae</taxon>
        <taxon>Dyadobacter</taxon>
    </lineage>
</organism>
<name>A0A316ALY1_9BACT</name>
<dbReference type="OrthoDB" id="1493032at2"/>
<dbReference type="Pfam" id="PF25589">
    <property type="entry name" value="DUF7935"/>
    <property type="match status" value="1"/>
</dbReference>
<dbReference type="EMBL" id="QGDT01000003">
    <property type="protein sequence ID" value="PWJ58753.1"/>
    <property type="molecule type" value="Genomic_DNA"/>
</dbReference>
<reference evidence="2 3" key="1">
    <citation type="submission" date="2018-03" db="EMBL/GenBank/DDBJ databases">
        <title>Genomic Encyclopedia of Archaeal and Bacterial Type Strains, Phase II (KMG-II): from individual species to whole genera.</title>
        <authorList>
            <person name="Goeker M."/>
        </authorList>
    </citation>
    <scope>NUCLEOTIDE SEQUENCE [LARGE SCALE GENOMIC DNA]</scope>
    <source>
        <strain evidence="2 3">DSM 100346</strain>
    </source>
</reference>
<dbReference type="RefSeq" id="WP_146202243.1">
    <property type="nucleotide sequence ID" value="NZ_QGDT01000003.1"/>
</dbReference>
<keyword evidence="1" id="KW-0472">Membrane</keyword>
<keyword evidence="1" id="KW-1133">Transmembrane helix</keyword>
<dbReference type="AlphaFoldDB" id="A0A316ALY1"/>
<protein>
    <submittedName>
        <fullName evidence="2">Uncharacterized protein</fullName>
    </submittedName>
</protein>
<evidence type="ECO:0000313" key="2">
    <source>
        <dbReference type="EMBL" id="PWJ58753.1"/>
    </source>
</evidence>
<sequence>MIHYIEPISYLLISVVLMYGLYRIADNLIQQMLLRQREDKRQKQVETILPLRIQAYERMCLFLERITPNQLLLRVVPNTHSALQLQQTLLSEIREEYNHNIAQQLYLSIGTWEEINNAMNEIVTIINKSASEVSPEEAPTLLAKKIIAMVAEMPNDPPVEALKRLKTEFSSLF</sequence>
<keyword evidence="3" id="KW-1185">Reference proteome</keyword>
<accession>A0A316ALY1</accession>
<comment type="caution">
    <text evidence="2">The sequence shown here is derived from an EMBL/GenBank/DDBJ whole genome shotgun (WGS) entry which is preliminary data.</text>
</comment>
<dbReference type="InterPro" id="IPR057695">
    <property type="entry name" value="DUF7935"/>
</dbReference>
<gene>
    <name evidence="2" type="ORF">CLV98_103120</name>
</gene>
<keyword evidence="1" id="KW-0812">Transmembrane</keyword>